<organism evidence="1 2">
    <name type="scientific">Morchella conica CCBAS932</name>
    <dbReference type="NCBI Taxonomy" id="1392247"/>
    <lineage>
        <taxon>Eukaryota</taxon>
        <taxon>Fungi</taxon>
        <taxon>Dikarya</taxon>
        <taxon>Ascomycota</taxon>
        <taxon>Pezizomycotina</taxon>
        <taxon>Pezizomycetes</taxon>
        <taxon>Pezizales</taxon>
        <taxon>Morchellaceae</taxon>
        <taxon>Morchella</taxon>
    </lineage>
</organism>
<feature type="non-terminal residue" evidence="1">
    <location>
        <position position="1"/>
    </location>
</feature>
<protein>
    <submittedName>
        <fullName evidence="1">Uncharacterized protein</fullName>
    </submittedName>
</protein>
<dbReference type="Proteomes" id="UP000277580">
    <property type="component" value="Unassembled WGS sequence"/>
</dbReference>
<evidence type="ECO:0000313" key="2">
    <source>
        <dbReference type="Proteomes" id="UP000277580"/>
    </source>
</evidence>
<evidence type="ECO:0000313" key="1">
    <source>
        <dbReference type="EMBL" id="RPB06696.1"/>
    </source>
</evidence>
<dbReference type="EMBL" id="ML119235">
    <property type="protein sequence ID" value="RPB06696.1"/>
    <property type="molecule type" value="Genomic_DNA"/>
</dbReference>
<name>A0A3N4K838_9PEZI</name>
<keyword evidence="2" id="KW-1185">Reference proteome</keyword>
<feature type="non-terminal residue" evidence="1">
    <location>
        <position position="75"/>
    </location>
</feature>
<sequence length="75" mass="7831">VVQFFLLNYGLHAITVLTEPGSTPLACALASFTAILMPSVGIARAVDEISRFAIWGGTDLQVALRAGALCMLVPA</sequence>
<reference evidence="1 2" key="1">
    <citation type="journal article" date="2018" name="Nat. Ecol. Evol.">
        <title>Pezizomycetes genomes reveal the molecular basis of ectomycorrhizal truffle lifestyle.</title>
        <authorList>
            <person name="Murat C."/>
            <person name="Payen T."/>
            <person name="Noel B."/>
            <person name="Kuo A."/>
            <person name="Morin E."/>
            <person name="Chen J."/>
            <person name="Kohler A."/>
            <person name="Krizsan K."/>
            <person name="Balestrini R."/>
            <person name="Da Silva C."/>
            <person name="Montanini B."/>
            <person name="Hainaut M."/>
            <person name="Levati E."/>
            <person name="Barry K.W."/>
            <person name="Belfiori B."/>
            <person name="Cichocki N."/>
            <person name="Clum A."/>
            <person name="Dockter R.B."/>
            <person name="Fauchery L."/>
            <person name="Guy J."/>
            <person name="Iotti M."/>
            <person name="Le Tacon F."/>
            <person name="Lindquist E.A."/>
            <person name="Lipzen A."/>
            <person name="Malagnac F."/>
            <person name="Mello A."/>
            <person name="Molinier V."/>
            <person name="Miyauchi S."/>
            <person name="Poulain J."/>
            <person name="Riccioni C."/>
            <person name="Rubini A."/>
            <person name="Sitrit Y."/>
            <person name="Splivallo R."/>
            <person name="Traeger S."/>
            <person name="Wang M."/>
            <person name="Zifcakova L."/>
            <person name="Wipf D."/>
            <person name="Zambonelli A."/>
            <person name="Paolocci F."/>
            <person name="Nowrousian M."/>
            <person name="Ottonello S."/>
            <person name="Baldrian P."/>
            <person name="Spatafora J.W."/>
            <person name="Henrissat B."/>
            <person name="Nagy L.G."/>
            <person name="Aury J.M."/>
            <person name="Wincker P."/>
            <person name="Grigoriev I.V."/>
            <person name="Bonfante P."/>
            <person name="Martin F.M."/>
        </authorList>
    </citation>
    <scope>NUCLEOTIDE SEQUENCE [LARGE SCALE GENOMIC DNA]</scope>
    <source>
        <strain evidence="1 2">CCBAS932</strain>
    </source>
</reference>
<gene>
    <name evidence="1" type="ORF">P167DRAFT_475460</name>
</gene>
<dbReference type="AlphaFoldDB" id="A0A3N4K838"/>
<dbReference type="OrthoDB" id="5406607at2759"/>
<dbReference type="InParanoid" id="A0A3N4K838"/>
<proteinExistence type="predicted"/>
<accession>A0A3N4K838</accession>